<comment type="caution">
    <text evidence="3">The sequence shown here is derived from an EMBL/GenBank/DDBJ whole genome shotgun (WGS) entry which is preliminary data.</text>
</comment>
<evidence type="ECO:0000313" key="3">
    <source>
        <dbReference type="EMBL" id="KAK5692073.1"/>
    </source>
</evidence>
<dbReference type="AlphaFoldDB" id="A0AAN7VXF2"/>
<accession>A0AAN7VXF2</accession>
<dbReference type="Pfam" id="PF10282">
    <property type="entry name" value="Lactonase"/>
    <property type="match status" value="1"/>
</dbReference>
<evidence type="ECO:0000313" key="4">
    <source>
        <dbReference type="Proteomes" id="UP001310594"/>
    </source>
</evidence>
<dbReference type="Gene3D" id="2.130.10.10">
    <property type="entry name" value="YVTN repeat-like/Quinoprotein amine dehydrogenase"/>
    <property type="match status" value="1"/>
</dbReference>
<dbReference type="InterPro" id="IPR011048">
    <property type="entry name" value="Haem_d1_sf"/>
</dbReference>
<feature type="signal peptide" evidence="2">
    <location>
        <begin position="1"/>
        <end position="17"/>
    </location>
</feature>
<dbReference type="PANTHER" id="PTHR30344">
    <property type="entry name" value="6-PHOSPHOGLUCONOLACTONASE-RELATED"/>
    <property type="match status" value="1"/>
</dbReference>
<dbReference type="InterPro" id="IPR015943">
    <property type="entry name" value="WD40/YVTN_repeat-like_dom_sf"/>
</dbReference>
<gene>
    <name evidence="3" type="ORF">LTR97_011246</name>
</gene>
<reference evidence="3" key="1">
    <citation type="submission" date="2023-08" db="EMBL/GenBank/DDBJ databases">
        <title>Black Yeasts Isolated from many extreme environments.</title>
        <authorList>
            <person name="Coleine C."/>
            <person name="Stajich J.E."/>
            <person name="Selbmann L."/>
        </authorList>
    </citation>
    <scope>NUCLEOTIDE SEQUENCE</scope>
    <source>
        <strain evidence="3">CCFEE 5810</strain>
    </source>
</reference>
<proteinExistence type="inferred from homology"/>
<sequence>MLTQAILTLAAAATVSATNLFVSDYGGNITTFALTANNGTYALDQTFQTTKCAPNPSWLTVDVNRGLLFCMNEGLTNINGSLSSFTINHDGSLTHVKNETTVSGPVNGVIYGNAAGQRGIALAHYTGSEVSSWLLEGGGKFELNQNIPYTLTQPAANPARQDAPHPHEAILDPTGQYILVPDLGADVVRIFSWDSKSLDLKQLASLEVAPGSGPRHAAFWNPYAVTGAGSPTFFYLVSELASSVTSYAVTYLPDNGGLNFTQVFNSTTYGLLDLPEGNAPAEVHVSPDNRFLLISNRNNTSFHLPQPDGTVVPSDSIATFRLLEDGTLAWVQLWPSGGLFPRQFSIDGTGSLVAVGNQNSQNVAILSRDVSTGLIGEPVARMIVPGNTTCIMWDQVNGNA</sequence>
<evidence type="ECO:0008006" key="5">
    <source>
        <dbReference type="Google" id="ProtNLM"/>
    </source>
</evidence>
<name>A0AAN7VXF2_9PEZI</name>
<dbReference type="PANTHER" id="PTHR30344:SF1">
    <property type="entry name" value="6-PHOSPHOGLUCONOLACTONASE"/>
    <property type="match status" value="1"/>
</dbReference>
<evidence type="ECO:0000256" key="1">
    <source>
        <dbReference type="ARBA" id="ARBA00005564"/>
    </source>
</evidence>
<protein>
    <recommendedName>
        <fullName evidence="5">6-phosphogluconolactonase</fullName>
    </recommendedName>
</protein>
<comment type="similarity">
    <text evidence="1">Belongs to the cycloisomerase 2 family.</text>
</comment>
<dbReference type="InterPro" id="IPR019405">
    <property type="entry name" value="Lactonase_7-beta_prop"/>
</dbReference>
<dbReference type="InterPro" id="IPR050282">
    <property type="entry name" value="Cycloisomerase_2"/>
</dbReference>
<dbReference type="Proteomes" id="UP001310594">
    <property type="component" value="Unassembled WGS sequence"/>
</dbReference>
<dbReference type="SUPFAM" id="SSF51004">
    <property type="entry name" value="C-terminal (heme d1) domain of cytochrome cd1-nitrite reductase"/>
    <property type="match status" value="1"/>
</dbReference>
<feature type="chain" id="PRO_5043011687" description="6-phosphogluconolactonase" evidence="2">
    <location>
        <begin position="18"/>
        <end position="400"/>
    </location>
</feature>
<dbReference type="GO" id="GO:0017057">
    <property type="term" value="F:6-phosphogluconolactonase activity"/>
    <property type="evidence" value="ECO:0007669"/>
    <property type="project" value="TreeGrafter"/>
</dbReference>
<evidence type="ECO:0000256" key="2">
    <source>
        <dbReference type="SAM" id="SignalP"/>
    </source>
</evidence>
<organism evidence="3 4">
    <name type="scientific">Elasticomyces elasticus</name>
    <dbReference type="NCBI Taxonomy" id="574655"/>
    <lineage>
        <taxon>Eukaryota</taxon>
        <taxon>Fungi</taxon>
        <taxon>Dikarya</taxon>
        <taxon>Ascomycota</taxon>
        <taxon>Pezizomycotina</taxon>
        <taxon>Dothideomycetes</taxon>
        <taxon>Dothideomycetidae</taxon>
        <taxon>Mycosphaerellales</taxon>
        <taxon>Teratosphaeriaceae</taxon>
        <taxon>Elasticomyces</taxon>
    </lineage>
</organism>
<keyword evidence="2" id="KW-0732">Signal</keyword>
<dbReference type="EMBL" id="JAVRQU010000020">
    <property type="protein sequence ID" value="KAK5692073.1"/>
    <property type="molecule type" value="Genomic_DNA"/>
</dbReference>